<dbReference type="FunFam" id="2.40.110.10:FF:000002">
    <property type="entry name" value="Acyl-CoA dehydrogenase fadE12"/>
    <property type="match status" value="1"/>
</dbReference>
<keyword evidence="11" id="KW-1185">Reference proteome</keyword>
<comment type="cofactor">
    <cofactor evidence="1 6">
        <name>FAD</name>
        <dbReference type="ChEBI" id="CHEBI:57692"/>
    </cofactor>
</comment>
<dbReference type="Pfam" id="PF00441">
    <property type="entry name" value="Acyl-CoA_dh_1"/>
    <property type="match status" value="1"/>
</dbReference>
<feature type="domain" description="Acyl-CoA oxidase/dehydrogenase middle" evidence="8">
    <location>
        <begin position="122"/>
        <end position="218"/>
    </location>
</feature>
<dbReference type="Proteomes" id="UP000295560">
    <property type="component" value="Unassembled WGS sequence"/>
</dbReference>
<dbReference type="PANTHER" id="PTHR43884:SF12">
    <property type="entry name" value="ISOVALERYL-COA DEHYDROGENASE, MITOCHONDRIAL-RELATED"/>
    <property type="match status" value="1"/>
</dbReference>
<evidence type="ECO:0000256" key="5">
    <source>
        <dbReference type="ARBA" id="ARBA00023002"/>
    </source>
</evidence>
<dbReference type="InterPro" id="IPR013786">
    <property type="entry name" value="AcylCoA_DH/ox_N"/>
</dbReference>
<dbReference type="InterPro" id="IPR037069">
    <property type="entry name" value="AcylCoA_DH/ox_N_sf"/>
</dbReference>
<evidence type="ECO:0000313" key="10">
    <source>
        <dbReference type="EMBL" id="TCK27281.1"/>
    </source>
</evidence>
<evidence type="ECO:0000256" key="4">
    <source>
        <dbReference type="ARBA" id="ARBA00022827"/>
    </source>
</evidence>
<dbReference type="InterPro" id="IPR009100">
    <property type="entry name" value="AcylCoA_DH/oxidase_NM_dom_sf"/>
</dbReference>
<dbReference type="EMBL" id="SMFZ01000001">
    <property type="protein sequence ID" value="TCK27281.1"/>
    <property type="molecule type" value="Genomic_DNA"/>
</dbReference>
<evidence type="ECO:0000256" key="6">
    <source>
        <dbReference type="RuleBase" id="RU362125"/>
    </source>
</evidence>
<feature type="domain" description="Acyl-CoA dehydrogenase/oxidase N-terminal" evidence="9">
    <location>
        <begin position="6"/>
        <end position="117"/>
    </location>
</feature>
<dbReference type="InterPro" id="IPR006091">
    <property type="entry name" value="Acyl-CoA_Oxase/DH_mid-dom"/>
</dbReference>
<keyword evidence="4 6" id="KW-0274">FAD</keyword>
<proteinExistence type="inferred from homology"/>
<dbReference type="GO" id="GO:0050660">
    <property type="term" value="F:flavin adenine dinucleotide binding"/>
    <property type="evidence" value="ECO:0007669"/>
    <property type="project" value="InterPro"/>
</dbReference>
<evidence type="ECO:0000259" key="8">
    <source>
        <dbReference type="Pfam" id="PF02770"/>
    </source>
</evidence>
<dbReference type="InterPro" id="IPR036250">
    <property type="entry name" value="AcylCo_DH-like_C"/>
</dbReference>
<dbReference type="Pfam" id="PF02771">
    <property type="entry name" value="Acyl-CoA_dh_N"/>
    <property type="match status" value="1"/>
</dbReference>
<dbReference type="Gene3D" id="1.10.540.10">
    <property type="entry name" value="Acyl-CoA dehydrogenase/oxidase, N-terminal domain"/>
    <property type="match status" value="1"/>
</dbReference>
<dbReference type="InterPro" id="IPR009075">
    <property type="entry name" value="AcylCo_DH/oxidase_C"/>
</dbReference>
<dbReference type="Gene3D" id="1.20.140.10">
    <property type="entry name" value="Butyryl-CoA Dehydrogenase, subunit A, domain 3"/>
    <property type="match status" value="1"/>
</dbReference>
<keyword evidence="5 6" id="KW-0560">Oxidoreductase</keyword>
<dbReference type="SUPFAM" id="SSF47203">
    <property type="entry name" value="Acyl-CoA dehydrogenase C-terminal domain-like"/>
    <property type="match status" value="1"/>
</dbReference>
<dbReference type="Gene3D" id="2.40.110.10">
    <property type="entry name" value="Butyryl-CoA Dehydrogenase, subunit A, domain 2"/>
    <property type="match status" value="1"/>
</dbReference>
<evidence type="ECO:0000259" key="9">
    <source>
        <dbReference type="Pfam" id="PF02771"/>
    </source>
</evidence>
<evidence type="ECO:0000313" key="11">
    <source>
        <dbReference type="Proteomes" id="UP000295560"/>
    </source>
</evidence>
<dbReference type="GO" id="GO:0003995">
    <property type="term" value="F:acyl-CoA dehydrogenase activity"/>
    <property type="evidence" value="ECO:0007669"/>
    <property type="project" value="InterPro"/>
</dbReference>
<dbReference type="InterPro" id="IPR006089">
    <property type="entry name" value="Acyl-CoA_DH_CS"/>
</dbReference>
<gene>
    <name evidence="10" type="ORF">EV378_3148</name>
</gene>
<evidence type="ECO:0000256" key="3">
    <source>
        <dbReference type="ARBA" id="ARBA00022630"/>
    </source>
</evidence>
<dbReference type="PROSITE" id="PS00072">
    <property type="entry name" value="ACYL_COA_DH_1"/>
    <property type="match status" value="1"/>
</dbReference>
<evidence type="ECO:0000256" key="1">
    <source>
        <dbReference type="ARBA" id="ARBA00001974"/>
    </source>
</evidence>
<dbReference type="InterPro" id="IPR046373">
    <property type="entry name" value="Acyl-CoA_Oxase/DH_mid-dom_sf"/>
</dbReference>
<feature type="domain" description="Acyl-CoA dehydrogenase/oxidase C-terminal" evidence="7">
    <location>
        <begin position="231"/>
        <end position="380"/>
    </location>
</feature>
<dbReference type="Pfam" id="PF02770">
    <property type="entry name" value="Acyl-CoA_dh_M"/>
    <property type="match status" value="1"/>
</dbReference>
<evidence type="ECO:0000256" key="2">
    <source>
        <dbReference type="ARBA" id="ARBA00009347"/>
    </source>
</evidence>
<dbReference type="SUPFAM" id="SSF56645">
    <property type="entry name" value="Acyl-CoA dehydrogenase NM domain-like"/>
    <property type="match status" value="1"/>
</dbReference>
<dbReference type="AlphaFoldDB" id="A0A4R1I0A9"/>
<sequence>MDFQLSDEQKMYRDTLRAFVDKEIVPVAKEWEHSGRYPTEIVEGMKRLGLFGLAVPEEYGGLAADTVSFALTFEEISRGWMGIAGILGSHSVSCWMLARHGTDEQKQRYLPALASGERRTGIALTEPGAGTDLQGIRTTARRDGDDYVVDGTKMWITNARYADPLPVLVKTDPKAEPAHKGMSILLVPADTPGFTVTQDIGKLGYKGTESCEVVLDGVRVPESQLLGGVEGRGLQQALSSLETGRINIAARSVGIAQRAYDEALSYARDRTAFGQAIGEFQAVQLRLAEIAVKLQAARLMTYWAASRMDDGVRMDTESGMAKIFASEAALDCATDAMRIHGGYGYSTEFEVERLYRDAPLMSIGEGTNDVLRGVVAKALLGGTASIG</sequence>
<reference evidence="10 11" key="1">
    <citation type="submission" date="2019-03" db="EMBL/GenBank/DDBJ databases">
        <title>Sequencing the genomes of 1000 actinobacteria strains.</title>
        <authorList>
            <person name="Klenk H.-P."/>
        </authorList>
    </citation>
    <scope>NUCLEOTIDE SEQUENCE [LARGE SCALE GENOMIC DNA]</scope>
    <source>
        <strain evidence="10 11">DSM 44969</strain>
    </source>
</reference>
<dbReference type="PANTHER" id="PTHR43884">
    <property type="entry name" value="ACYL-COA DEHYDROGENASE"/>
    <property type="match status" value="1"/>
</dbReference>
<dbReference type="FunFam" id="1.10.540.10:FF:000002">
    <property type="entry name" value="Acyl-CoA dehydrogenase FadE19"/>
    <property type="match status" value="1"/>
</dbReference>
<evidence type="ECO:0000259" key="7">
    <source>
        <dbReference type="Pfam" id="PF00441"/>
    </source>
</evidence>
<name>A0A4R1I0A9_PSEEN</name>
<dbReference type="RefSeq" id="WP_132425778.1">
    <property type="nucleotide sequence ID" value="NZ_SMFZ01000001.1"/>
</dbReference>
<protein>
    <submittedName>
        <fullName evidence="10">Alkylation response protein AidB-like acyl-CoA dehydrogenase</fullName>
    </submittedName>
</protein>
<comment type="similarity">
    <text evidence="2 6">Belongs to the acyl-CoA dehydrogenase family.</text>
</comment>
<organism evidence="10 11">
    <name type="scientific">Pseudonocardia endophytica</name>
    <dbReference type="NCBI Taxonomy" id="401976"/>
    <lineage>
        <taxon>Bacteria</taxon>
        <taxon>Bacillati</taxon>
        <taxon>Actinomycetota</taxon>
        <taxon>Actinomycetes</taxon>
        <taxon>Pseudonocardiales</taxon>
        <taxon>Pseudonocardiaceae</taxon>
        <taxon>Pseudonocardia</taxon>
    </lineage>
</organism>
<keyword evidence="3 6" id="KW-0285">Flavoprotein</keyword>
<dbReference type="FunFam" id="1.20.140.10:FF:000001">
    <property type="entry name" value="Acyl-CoA dehydrogenase"/>
    <property type="match status" value="1"/>
</dbReference>
<dbReference type="PIRSF" id="PIRSF016578">
    <property type="entry name" value="HsaA"/>
    <property type="match status" value="1"/>
</dbReference>
<accession>A0A4R1I0A9</accession>
<dbReference type="OrthoDB" id="8876745at2"/>
<comment type="caution">
    <text evidence="10">The sequence shown here is derived from an EMBL/GenBank/DDBJ whole genome shotgun (WGS) entry which is preliminary data.</text>
</comment>